<protein>
    <submittedName>
        <fullName evidence="1">Uncharacterized protein</fullName>
    </submittedName>
</protein>
<gene>
    <name evidence="1" type="ORF">E6K79_00025</name>
</gene>
<dbReference type="AlphaFoldDB" id="A0A538TUN0"/>
<evidence type="ECO:0000313" key="2">
    <source>
        <dbReference type="Proteomes" id="UP000317691"/>
    </source>
</evidence>
<organism evidence="1 2">
    <name type="scientific">Eiseniibacteriota bacterium</name>
    <dbReference type="NCBI Taxonomy" id="2212470"/>
    <lineage>
        <taxon>Bacteria</taxon>
        <taxon>Candidatus Eiseniibacteriota</taxon>
    </lineage>
</organism>
<sequence length="201" mass="22049">MNRPSTALAPRTAAIPAAAFLFLVTLALVLLASPAPVGAGPGSATGSADVRMVRLLSDIPDSMRARPERVHDLRVRLVHGNVLVFRKGGEFAALLPIDQIPGSPDSLRYFYYVEKPSLFWIFAGARTKGIRTVAAGDSMQFNSFRLLWGHEGEGLGWIYFPDVRENQHLRFSVVSGKSVDEVDPKYTKYWVELGAESEAGF</sequence>
<proteinExistence type="predicted"/>
<dbReference type="EMBL" id="VBOZ01000001">
    <property type="protein sequence ID" value="TMQ67336.1"/>
    <property type="molecule type" value="Genomic_DNA"/>
</dbReference>
<evidence type="ECO:0000313" key="1">
    <source>
        <dbReference type="EMBL" id="TMQ67336.1"/>
    </source>
</evidence>
<accession>A0A538TUN0</accession>
<reference evidence="1 2" key="1">
    <citation type="journal article" date="2019" name="Nat. Microbiol.">
        <title>Mediterranean grassland soil C-N compound turnover is dependent on rainfall and depth, and is mediated by genomically divergent microorganisms.</title>
        <authorList>
            <person name="Diamond S."/>
            <person name="Andeer P.F."/>
            <person name="Li Z."/>
            <person name="Crits-Christoph A."/>
            <person name="Burstein D."/>
            <person name="Anantharaman K."/>
            <person name="Lane K.R."/>
            <person name="Thomas B.C."/>
            <person name="Pan C."/>
            <person name="Northen T.R."/>
            <person name="Banfield J.F."/>
        </authorList>
    </citation>
    <scope>NUCLEOTIDE SEQUENCE [LARGE SCALE GENOMIC DNA]</scope>
    <source>
        <strain evidence="1">WS_9</strain>
    </source>
</reference>
<name>A0A538TUN0_UNCEI</name>
<dbReference type="Proteomes" id="UP000317691">
    <property type="component" value="Unassembled WGS sequence"/>
</dbReference>
<comment type="caution">
    <text evidence="1">The sequence shown here is derived from an EMBL/GenBank/DDBJ whole genome shotgun (WGS) entry which is preliminary data.</text>
</comment>